<sequence>MHFTNLLAFAGASILGLSGVQAYSNFGATCQGSVLKGSTLQSTCRNRAGTYGTVYLDLNSCVVNTNGFLGCQSNGRYFQSCNNCGISGTTLRCLCNPGPHDTSLDLNRCVGNQDGQLVC</sequence>
<dbReference type="InterPro" id="IPR036673">
    <property type="entry name" value="Cyanovirin-N_sf"/>
</dbReference>
<evidence type="ECO:0000256" key="1">
    <source>
        <dbReference type="SAM" id="SignalP"/>
    </source>
</evidence>
<evidence type="ECO:0000313" key="3">
    <source>
        <dbReference type="EMBL" id="KAB5589437.1"/>
    </source>
</evidence>
<gene>
    <name evidence="3" type="ORF">CTheo_7116</name>
</gene>
<dbReference type="AlphaFoldDB" id="A0A5N5QDN6"/>
<feature type="signal peptide" evidence="1">
    <location>
        <begin position="1"/>
        <end position="22"/>
    </location>
</feature>
<name>A0A5N5QDN6_9AGAM</name>
<feature type="chain" id="PRO_5024335123" evidence="1">
    <location>
        <begin position="23"/>
        <end position="119"/>
    </location>
</feature>
<dbReference type="SMART" id="SM01111">
    <property type="entry name" value="CVNH"/>
    <property type="match status" value="1"/>
</dbReference>
<evidence type="ECO:0000259" key="2">
    <source>
        <dbReference type="SMART" id="SM01111"/>
    </source>
</evidence>
<proteinExistence type="predicted"/>
<comment type="caution">
    <text evidence="3">The sequence shown here is derived from an EMBL/GenBank/DDBJ whole genome shotgun (WGS) entry which is preliminary data.</text>
</comment>
<dbReference type="OrthoDB" id="5239998at2759"/>
<dbReference type="SUPFAM" id="SSF51322">
    <property type="entry name" value="Cyanovirin-N"/>
    <property type="match status" value="1"/>
</dbReference>
<dbReference type="Pfam" id="PF08881">
    <property type="entry name" value="CVNH"/>
    <property type="match status" value="1"/>
</dbReference>
<protein>
    <submittedName>
        <fullName evidence="3">Putative effector protein</fullName>
    </submittedName>
</protein>
<dbReference type="InterPro" id="IPR011058">
    <property type="entry name" value="Cyanovirin-N"/>
</dbReference>
<dbReference type="EMBL" id="SSOP01000270">
    <property type="protein sequence ID" value="KAB5589437.1"/>
    <property type="molecule type" value="Genomic_DNA"/>
</dbReference>
<keyword evidence="1" id="KW-0732">Signal</keyword>
<dbReference type="Gene3D" id="2.30.60.10">
    <property type="entry name" value="Cyanovirin-N"/>
    <property type="match status" value="1"/>
</dbReference>
<keyword evidence="4" id="KW-1185">Reference proteome</keyword>
<evidence type="ECO:0000313" key="4">
    <source>
        <dbReference type="Proteomes" id="UP000383932"/>
    </source>
</evidence>
<dbReference type="Proteomes" id="UP000383932">
    <property type="component" value="Unassembled WGS sequence"/>
</dbReference>
<accession>A0A5N5QDN6</accession>
<organism evidence="3 4">
    <name type="scientific">Ceratobasidium theobromae</name>
    <dbReference type="NCBI Taxonomy" id="1582974"/>
    <lineage>
        <taxon>Eukaryota</taxon>
        <taxon>Fungi</taxon>
        <taxon>Dikarya</taxon>
        <taxon>Basidiomycota</taxon>
        <taxon>Agaricomycotina</taxon>
        <taxon>Agaricomycetes</taxon>
        <taxon>Cantharellales</taxon>
        <taxon>Ceratobasidiaceae</taxon>
        <taxon>Ceratobasidium</taxon>
    </lineage>
</organism>
<reference evidence="3 4" key="1">
    <citation type="journal article" date="2019" name="Fungal Biol. Biotechnol.">
        <title>Draft genome sequence of fastidious pathogen Ceratobasidium theobromae, which causes vascular-streak dieback in Theobroma cacao.</title>
        <authorList>
            <person name="Ali S.S."/>
            <person name="Asman A."/>
            <person name="Shao J."/>
            <person name="Firmansyah A.P."/>
            <person name="Susilo A.W."/>
            <person name="Rosmana A."/>
            <person name="McMahon P."/>
            <person name="Junaid M."/>
            <person name="Guest D."/>
            <person name="Kheng T.Y."/>
            <person name="Meinhardt L.W."/>
            <person name="Bailey B.A."/>
        </authorList>
    </citation>
    <scope>NUCLEOTIDE SEQUENCE [LARGE SCALE GENOMIC DNA]</scope>
    <source>
        <strain evidence="3 4">CT2</strain>
    </source>
</reference>
<feature type="domain" description="Cyanovirin-N" evidence="2">
    <location>
        <begin position="25"/>
        <end position="119"/>
    </location>
</feature>